<feature type="domain" description="DUF397" evidence="1">
    <location>
        <begin position="12"/>
        <end position="66"/>
    </location>
</feature>
<dbReference type="RefSeq" id="WP_274045527.1">
    <property type="nucleotide sequence ID" value="NZ_JANCPR020000055.1"/>
</dbReference>
<sequence length="68" mass="7361">MNGTVEVPRDIEWFKSSHSNDQGGNCVEGARLHDGAMAVRDSKQQPHGPALTVRPAAWTTFITALKDG</sequence>
<dbReference type="Proteomes" id="UP001214441">
    <property type="component" value="Unassembled WGS sequence"/>
</dbReference>
<evidence type="ECO:0000313" key="2">
    <source>
        <dbReference type="EMBL" id="MDJ1137307.1"/>
    </source>
</evidence>
<name>A0ABT7A8E5_9ACTN</name>
<organism evidence="2 3">
    <name type="scientific">Streptomyces iconiensis</name>
    <dbReference type="NCBI Taxonomy" id="1384038"/>
    <lineage>
        <taxon>Bacteria</taxon>
        <taxon>Bacillati</taxon>
        <taxon>Actinomycetota</taxon>
        <taxon>Actinomycetes</taxon>
        <taxon>Kitasatosporales</taxon>
        <taxon>Streptomycetaceae</taxon>
        <taxon>Streptomyces</taxon>
    </lineage>
</organism>
<evidence type="ECO:0000313" key="3">
    <source>
        <dbReference type="Proteomes" id="UP001214441"/>
    </source>
</evidence>
<reference evidence="2 3" key="1">
    <citation type="submission" date="2023-05" db="EMBL/GenBank/DDBJ databases">
        <title>Streptantibioticus silvisoli sp. nov., acidotolerant actinomycetes 1 from pine litter.</title>
        <authorList>
            <person name="Swiecimska M."/>
            <person name="Golinska P."/>
            <person name="Sangal V."/>
            <person name="Wachnowicz B."/>
            <person name="Goodfellow M."/>
        </authorList>
    </citation>
    <scope>NUCLEOTIDE SEQUENCE [LARGE SCALE GENOMIC DNA]</scope>
    <source>
        <strain evidence="2 3">DSM 42109</strain>
    </source>
</reference>
<dbReference type="InterPro" id="IPR007278">
    <property type="entry name" value="DUF397"/>
</dbReference>
<protein>
    <submittedName>
        <fullName evidence="2">DUF397 domain-containing protein</fullName>
    </submittedName>
</protein>
<proteinExistence type="predicted"/>
<comment type="caution">
    <text evidence="2">The sequence shown here is derived from an EMBL/GenBank/DDBJ whole genome shotgun (WGS) entry which is preliminary data.</text>
</comment>
<accession>A0ABT7A8E5</accession>
<keyword evidence="3" id="KW-1185">Reference proteome</keyword>
<dbReference type="EMBL" id="JANCPR020000055">
    <property type="protein sequence ID" value="MDJ1137307.1"/>
    <property type="molecule type" value="Genomic_DNA"/>
</dbReference>
<evidence type="ECO:0000259" key="1">
    <source>
        <dbReference type="Pfam" id="PF04149"/>
    </source>
</evidence>
<dbReference type="Pfam" id="PF04149">
    <property type="entry name" value="DUF397"/>
    <property type="match status" value="1"/>
</dbReference>
<gene>
    <name evidence="2" type="ORF">NMN56_036240</name>
</gene>